<accession>A0ABV2Q1W9</accession>
<evidence type="ECO:0000313" key="2">
    <source>
        <dbReference type="Proteomes" id="UP001549320"/>
    </source>
</evidence>
<comment type="caution">
    <text evidence="1">The sequence shown here is derived from an EMBL/GenBank/DDBJ whole genome shotgun (WGS) entry which is preliminary data.</text>
</comment>
<gene>
    <name evidence="1" type="ORF">ABIE13_000109</name>
</gene>
<dbReference type="Proteomes" id="UP001549320">
    <property type="component" value="Unassembled WGS sequence"/>
</dbReference>
<dbReference type="EMBL" id="JBEPSH010000001">
    <property type="protein sequence ID" value="MET4575012.1"/>
    <property type="molecule type" value="Genomic_DNA"/>
</dbReference>
<dbReference type="InterPro" id="IPR027266">
    <property type="entry name" value="TrmE/GcvT-like"/>
</dbReference>
<sequence>MLDLESHSHVGDQASSLTSISWVPWHPRYLLRSYDERSVFLEGDRHFAARTDAGTRFALAPGEQLFLPEGSEAMSIQPSAGSDVFVIDVSSAQLVLRLEGDRARELLASGCGVDLRPDRFAVNQFAQTRLGPFAVLIHRTADFTYDVHVERSLGESMHAWLELNASSLTEALQRP</sequence>
<dbReference type="Pfam" id="PF04268">
    <property type="entry name" value="SoxG"/>
    <property type="match status" value="1"/>
</dbReference>
<proteinExistence type="predicted"/>
<dbReference type="InterPro" id="IPR007375">
    <property type="entry name" value="SoxG"/>
</dbReference>
<dbReference type="Gene3D" id="3.30.1360.120">
    <property type="entry name" value="Probable tRNA modification gtpase trme, domain 1"/>
    <property type="match status" value="1"/>
</dbReference>
<evidence type="ECO:0000313" key="1">
    <source>
        <dbReference type="EMBL" id="MET4575012.1"/>
    </source>
</evidence>
<protein>
    <submittedName>
        <fullName evidence="1">Heterotetrameric sarcosine oxidase gamma subunit</fullName>
    </submittedName>
</protein>
<reference evidence="1 2" key="1">
    <citation type="submission" date="2024-06" db="EMBL/GenBank/DDBJ databases">
        <title>Sorghum-associated microbial communities from plants grown in Nebraska, USA.</title>
        <authorList>
            <person name="Schachtman D."/>
        </authorList>
    </citation>
    <scope>NUCLEOTIDE SEQUENCE [LARGE SCALE GENOMIC DNA]</scope>
    <source>
        <strain evidence="1 2">2709</strain>
    </source>
</reference>
<name>A0ABV2Q1W9_9BURK</name>
<keyword evidence="2" id="KW-1185">Reference proteome</keyword>
<dbReference type="SUPFAM" id="SSF103025">
    <property type="entry name" value="Folate-binding domain"/>
    <property type="match status" value="1"/>
</dbReference>
<organism evidence="1 2">
    <name type="scientific">Ottowia thiooxydans</name>
    <dbReference type="NCBI Taxonomy" id="219182"/>
    <lineage>
        <taxon>Bacteria</taxon>
        <taxon>Pseudomonadati</taxon>
        <taxon>Pseudomonadota</taxon>
        <taxon>Betaproteobacteria</taxon>
        <taxon>Burkholderiales</taxon>
        <taxon>Comamonadaceae</taxon>
        <taxon>Ottowia</taxon>
    </lineage>
</organism>